<reference evidence="1 2" key="1">
    <citation type="journal article" date="2019" name="Commun. Biol.">
        <title>The bagworm genome reveals a unique fibroin gene that provides high tensile strength.</title>
        <authorList>
            <person name="Kono N."/>
            <person name="Nakamura H."/>
            <person name="Ohtoshi R."/>
            <person name="Tomita M."/>
            <person name="Numata K."/>
            <person name="Arakawa K."/>
        </authorList>
    </citation>
    <scope>NUCLEOTIDE SEQUENCE [LARGE SCALE GENOMIC DNA]</scope>
</reference>
<gene>
    <name evidence="1" type="ORF">EVAR_101675_1</name>
</gene>
<name>A0A4C1T110_EUMVA</name>
<keyword evidence="2" id="KW-1185">Reference proteome</keyword>
<organism evidence="1 2">
    <name type="scientific">Eumeta variegata</name>
    <name type="common">Bagworm moth</name>
    <name type="synonym">Eumeta japonica</name>
    <dbReference type="NCBI Taxonomy" id="151549"/>
    <lineage>
        <taxon>Eukaryota</taxon>
        <taxon>Metazoa</taxon>
        <taxon>Ecdysozoa</taxon>
        <taxon>Arthropoda</taxon>
        <taxon>Hexapoda</taxon>
        <taxon>Insecta</taxon>
        <taxon>Pterygota</taxon>
        <taxon>Neoptera</taxon>
        <taxon>Endopterygota</taxon>
        <taxon>Lepidoptera</taxon>
        <taxon>Glossata</taxon>
        <taxon>Ditrysia</taxon>
        <taxon>Tineoidea</taxon>
        <taxon>Psychidae</taxon>
        <taxon>Oiketicinae</taxon>
        <taxon>Eumeta</taxon>
    </lineage>
</organism>
<proteinExistence type="predicted"/>
<dbReference type="Proteomes" id="UP000299102">
    <property type="component" value="Unassembled WGS sequence"/>
</dbReference>
<comment type="caution">
    <text evidence="1">The sequence shown here is derived from an EMBL/GenBank/DDBJ whole genome shotgun (WGS) entry which is preliminary data.</text>
</comment>
<dbReference type="EMBL" id="BGZK01011506">
    <property type="protein sequence ID" value="GBP07138.1"/>
    <property type="molecule type" value="Genomic_DNA"/>
</dbReference>
<evidence type="ECO:0000313" key="1">
    <source>
        <dbReference type="EMBL" id="GBP07138.1"/>
    </source>
</evidence>
<protein>
    <submittedName>
        <fullName evidence="1">Uncharacterized protein</fullName>
    </submittedName>
</protein>
<sequence>MELLNPIKDAAEALSCRYKVATAYIVLEIHRPLELELGCLPFCLVQSKSHTEQVAQSRKVSIMTADGYHPSRNLENSLL</sequence>
<feature type="non-terminal residue" evidence="1">
    <location>
        <position position="79"/>
    </location>
</feature>
<evidence type="ECO:0000313" key="2">
    <source>
        <dbReference type="Proteomes" id="UP000299102"/>
    </source>
</evidence>
<accession>A0A4C1T110</accession>
<dbReference type="AlphaFoldDB" id="A0A4C1T110"/>